<sequence length="148" mass="17241">MEGLSAPVWIRLPNLPLFCWDEVNIFRIASMLGKPYLIDGNMFQWSRREFDRICVRIKLNDKLPTGVWVEGEEGKFYQKIEYERLPNLCFDCGKIGHDKKECDKSYVVNKDNSNQMKLDLSKDNNEKSTVEGNQPTDDNLQKSENYGP</sequence>
<dbReference type="InterPro" id="IPR025836">
    <property type="entry name" value="Zn_knuckle_CX2CX4HX4C"/>
</dbReference>
<dbReference type="PANTHER" id="PTHR31286:SF99">
    <property type="entry name" value="DUF4283 DOMAIN-CONTAINING PROTEIN"/>
    <property type="match status" value="1"/>
</dbReference>
<feature type="domain" description="CCHC-type" evidence="3">
    <location>
        <begin position="89"/>
        <end position="104"/>
    </location>
</feature>
<keyword evidence="5" id="KW-1185">Reference proteome</keyword>
<protein>
    <recommendedName>
        <fullName evidence="3">CCHC-type domain-containing protein</fullName>
    </recommendedName>
</protein>
<dbReference type="AlphaFoldDB" id="A0A2I0VXE7"/>
<dbReference type="SUPFAM" id="SSF57756">
    <property type="entry name" value="Retrovirus zinc finger-like domains"/>
    <property type="match status" value="1"/>
</dbReference>
<accession>A0A2I0VXE7</accession>
<evidence type="ECO:0000259" key="3">
    <source>
        <dbReference type="PROSITE" id="PS50158"/>
    </source>
</evidence>
<evidence type="ECO:0000313" key="4">
    <source>
        <dbReference type="EMBL" id="PKU68069.1"/>
    </source>
</evidence>
<evidence type="ECO:0000313" key="5">
    <source>
        <dbReference type="Proteomes" id="UP000233837"/>
    </source>
</evidence>
<keyword evidence="1" id="KW-0862">Zinc</keyword>
<feature type="compositionally biased region" description="Basic and acidic residues" evidence="2">
    <location>
        <begin position="119"/>
        <end position="129"/>
    </location>
</feature>
<keyword evidence="1" id="KW-0479">Metal-binding</keyword>
<dbReference type="GO" id="GO:0003676">
    <property type="term" value="F:nucleic acid binding"/>
    <property type="evidence" value="ECO:0007669"/>
    <property type="project" value="InterPro"/>
</dbReference>
<gene>
    <name evidence="4" type="ORF">MA16_Dca026425</name>
</gene>
<reference evidence="4 5" key="1">
    <citation type="journal article" date="2016" name="Sci. Rep.">
        <title>The Dendrobium catenatum Lindl. genome sequence provides insights into polysaccharide synthase, floral development and adaptive evolution.</title>
        <authorList>
            <person name="Zhang G.Q."/>
            <person name="Xu Q."/>
            <person name="Bian C."/>
            <person name="Tsai W.C."/>
            <person name="Yeh C.M."/>
            <person name="Liu K.W."/>
            <person name="Yoshida K."/>
            <person name="Zhang L.S."/>
            <person name="Chang S.B."/>
            <person name="Chen F."/>
            <person name="Shi Y."/>
            <person name="Su Y.Y."/>
            <person name="Zhang Y.Q."/>
            <person name="Chen L.J."/>
            <person name="Yin Y."/>
            <person name="Lin M."/>
            <person name="Huang H."/>
            <person name="Deng H."/>
            <person name="Wang Z.W."/>
            <person name="Zhu S.L."/>
            <person name="Zhao X."/>
            <person name="Deng C."/>
            <person name="Niu S.C."/>
            <person name="Huang J."/>
            <person name="Wang M."/>
            <person name="Liu G.H."/>
            <person name="Yang H.J."/>
            <person name="Xiao X.J."/>
            <person name="Hsiao Y.Y."/>
            <person name="Wu W.L."/>
            <person name="Chen Y.Y."/>
            <person name="Mitsuda N."/>
            <person name="Ohme-Takagi M."/>
            <person name="Luo Y.B."/>
            <person name="Van de Peer Y."/>
            <person name="Liu Z.J."/>
        </authorList>
    </citation>
    <scope>NUCLEOTIDE SEQUENCE [LARGE SCALE GENOMIC DNA]</scope>
    <source>
        <tissue evidence="4">The whole plant</tissue>
    </source>
</reference>
<dbReference type="EMBL" id="KZ503141">
    <property type="protein sequence ID" value="PKU68069.1"/>
    <property type="molecule type" value="Genomic_DNA"/>
</dbReference>
<dbReference type="PROSITE" id="PS50158">
    <property type="entry name" value="ZF_CCHC"/>
    <property type="match status" value="1"/>
</dbReference>
<dbReference type="Proteomes" id="UP000233837">
    <property type="component" value="Unassembled WGS sequence"/>
</dbReference>
<feature type="compositionally biased region" description="Polar residues" evidence="2">
    <location>
        <begin position="130"/>
        <end position="148"/>
    </location>
</feature>
<keyword evidence="1" id="KW-0863">Zinc-finger</keyword>
<feature type="region of interest" description="Disordered" evidence="2">
    <location>
        <begin position="117"/>
        <end position="148"/>
    </location>
</feature>
<evidence type="ECO:0000256" key="2">
    <source>
        <dbReference type="SAM" id="MobiDB-lite"/>
    </source>
</evidence>
<dbReference type="InterPro" id="IPR036875">
    <property type="entry name" value="Znf_CCHC_sf"/>
</dbReference>
<dbReference type="PANTHER" id="PTHR31286">
    <property type="entry name" value="GLYCINE-RICH CELL WALL STRUCTURAL PROTEIN 1.8-LIKE"/>
    <property type="match status" value="1"/>
</dbReference>
<evidence type="ECO:0000256" key="1">
    <source>
        <dbReference type="PROSITE-ProRule" id="PRU00047"/>
    </source>
</evidence>
<name>A0A2I0VXE7_9ASPA</name>
<proteinExistence type="predicted"/>
<dbReference type="InterPro" id="IPR001878">
    <property type="entry name" value="Znf_CCHC"/>
</dbReference>
<reference evidence="4 5" key="2">
    <citation type="journal article" date="2017" name="Nature">
        <title>The Apostasia genome and the evolution of orchids.</title>
        <authorList>
            <person name="Zhang G.Q."/>
            <person name="Liu K.W."/>
            <person name="Li Z."/>
            <person name="Lohaus R."/>
            <person name="Hsiao Y.Y."/>
            <person name="Niu S.C."/>
            <person name="Wang J.Y."/>
            <person name="Lin Y.C."/>
            <person name="Xu Q."/>
            <person name="Chen L.J."/>
            <person name="Yoshida K."/>
            <person name="Fujiwara S."/>
            <person name="Wang Z.W."/>
            <person name="Zhang Y.Q."/>
            <person name="Mitsuda N."/>
            <person name="Wang M."/>
            <person name="Liu G.H."/>
            <person name="Pecoraro L."/>
            <person name="Huang H.X."/>
            <person name="Xiao X.J."/>
            <person name="Lin M."/>
            <person name="Wu X.Y."/>
            <person name="Wu W.L."/>
            <person name="Chen Y.Y."/>
            <person name="Chang S.B."/>
            <person name="Sakamoto S."/>
            <person name="Ohme-Takagi M."/>
            <person name="Yagi M."/>
            <person name="Zeng S.J."/>
            <person name="Shen C.Y."/>
            <person name="Yeh C.M."/>
            <person name="Luo Y.B."/>
            <person name="Tsai W.C."/>
            <person name="Van de Peer Y."/>
            <person name="Liu Z.J."/>
        </authorList>
    </citation>
    <scope>NUCLEOTIDE SEQUENCE [LARGE SCALE GENOMIC DNA]</scope>
    <source>
        <tissue evidence="4">The whole plant</tissue>
    </source>
</reference>
<dbReference type="GO" id="GO:0008270">
    <property type="term" value="F:zinc ion binding"/>
    <property type="evidence" value="ECO:0007669"/>
    <property type="project" value="UniProtKB-KW"/>
</dbReference>
<dbReference type="InterPro" id="IPR040256">
    <property type="entry name" value="At4g02000-like"/>
</dbReference>
<dbReference type="Pfam" id="PF14392">
    <property type="entry name" value="zf-CCHC_4"/>
    <property type="match status" value="1"/>
</dbReference>
<organism evidence="4 5">
    <name type="scientific">Dendrobium catenatum</name>
    <dbReference type="NCBI Taxonomy" id="906689"/>
    <lineage>
        <taxon>Eukaryota</taxon>
        <taxon>Viridiplantae</taxon>
        <taxon>Streptophyta</taxon>
        <taxon>Embryophyta</taxon>
        <taxon>Tracheophyta</taxon>
        <taxon>Spermatophyta</taxon>
        <taxon>Magnoliopsida</taxon>
        <taxon>Liliopsida</taxon>
        <taxon>Asparagales</taxon>
        <taxon>Orchidaceae</taxon>
        <taxon>Epidendroideae</taxon>
        <taxon>Malaxideae</taxon>
        <taxon>Dendrobiinae</taxon>
        <taxon>Dendrobium</taxon>
    </lineage>
</organism>